<protein>
    <recommendedName>
        <fullName evidence="2">ABC transporter, substrate-binding protein (Cluster 12, methionine/phosphonates)</fullName>
    </recommendedName>
</protein>
<gene>
    <name evidence="1" type="ORF">MNBD_GAMMA14-1935</name>
</gene>
<dbReference type="SUPFAM" id="SSF53850">
    <property type="entry name" value="Periplasmic binding protein-like II"/>
    <property type="match status" value="1"/>
</dbReference>
<evidence type="ECO:0008006" key="2">
    <source>
        <dbReference type="Google" id="ProtNLM"/>
    </source>
</evidence>
<sequence>MRYTTRPVHVLIIILFLGWYGAVRSDDSSPLQFGVFPFLPPAQLESLFVPVAIDLSRTIERPVQFRTRPSFAEFDEEIARQTYDLIYVQPFAYARLAHRNGYDAIVRNEAPVNAVFITTENSPVKKIGDLRGKVLATPPSSAAVTLLGIQLLLDNQLQPGRDVRLDNQSSHFSCIRRVRIGKADACVTAKHPLRVFEKKSGIHLRTVAESITIPASTFAIHRRVDPALRDKLVQRILGWQQHEEGRRILKYLHHTSYIPSHDSDYDPVRKILVEIKKTTPADILGTSPD</sequence>
<dbReference type="EMBL" id="UOFM01000013">
    <property type="protein sequence ID" value="VAW72234.1"/>
    <property type="molecule type" value="Genomic_DNA"/>
</dbReference>
<dbReference type="Pfam" id="PF12974">
    <property type="entry name" value="Phosphonate-bd"/>
    <property type="match status" value="1"/>
</dbReference>
<proteinExistence type="predicted"/>
<evidence type="ECO:0000313" key="1">
    <source>
        <dbReference type="EMBL" id="VAW72234.1"/>
    </source>
</evidence>
<dbReference type="AlphaFoldDB" id="A0A3B0YTN6"/>
<name>A0A3B0YTN6_9ZZZZ</name>
<reference evidence="1" key="1">
    <citation type="submission" date="2018-06" db="EMBL/GenBank/DDBJ databases">
        <authorList>
            <person name="Zhirakovskaya E."/>
        </authorList>
    </citation>
    <scope>NUCLEOTIDE SEQUENCE</scope>
</reference>
<accession>A0A3B0YTN6</accession>
<organism evidence="1">
    <name type="scientific">hydrothermal vent metagenome</name>
    <dbReference type="NCBI Taxonomy" id="652676"/>
    <lineage>
        <taxon>unclassified sequences</taxon>
        <taxon>metagenomes</taxon>
        <taxon>ecological metagenomes</taxon>
    </lineage>
</organism>
<dbReference type="Gene3D" id="3.40.190.10">
    <property type="entry name" value="Periplasmic binding protein-like II"/>
    <property type="match status" value="2"/>
</dbReference>
<dbReference type="PANTHER" id="PTHR35841">
    <property type="entry name" value="PHOSPHONATES-BINDING PERIPLASMIC PROTEIN"/>
    <property type="match status" value="1"/>
</dbReference>
<dbReference type="PANTHER" id="PTHR35841:SF1">
    <property type="entry name" value="PHOSPHONATES-BINDING PERIPLASMIC PROTEIN"/>
    <property type="match status" value="1"/>
</dbReference>